<keyword evidence="4" id="KW-1185">Reference proteome</keyword>
<name>A0A4Y9AEV6_9BACI</name>
<dbReference type="InterPro" id="IPR025699">
    <property type="entry name" value="ABC2_memb-like"/>
</dbReference>
<evidence type="ECO:0000256" key="1">
    <source>
        <dbReference type="SAM" id="MobiDB-lite"/>
    </source>
</evidence>
<comment type="caution">
    <text evidence="3">The sequence shown here is derived from an EMBL/GenBank/DDBJ whole genome shotgun (WGS) entry which is preliminary data.</text>
</comment>
<feature type="transmembrane region" description="Helical" evidence="2">
    <location>
        <begin position="165"/>
        <end position="184"/>
    </location>
</feature>
<evidence type="ECO:0000313" key="4">
    <source>
        <dbReference type="Proteomes" id="UP000298484"/>
    </source>
</evidence>
<keyword evidence="2" id="KW-0472">Membrane</keyword>
<feature type="transmembrane region" description="Helical" evidence="2">
    <location>
        <begin position="50"/>
        <end position="70"/>
    </location>
</feature>
<feature type="region of interest" description="Disordered" evidence="1">
    <location>
        <begin position="218"/>
        <end position="253"/>
    </location>
</feature>
<sequence length="253" mass="28846">MWPLIRRELDGMVTISLKKSFQTYTVFGLVLVLLMWLFGPSAIDYLEKDLISLLIFLIGMLSAGMNMLSVMEDDAASKQLAFLQTLPVRESDIVHAKFLSTLLLGGFIFVWVSVLVSANLVINDVWTIESWMVVFLFLAVLVLLMAGNLLWYFCRGGLHNGWMNYLLLVAGALVLLYLGFYRPSGISQPFLYGMSLGFSVLAYLICWWAATTRVNKKGFPKEVDDPEREKMKEHAEELKRRYAERQSEKNHGK</sequence>
<evidence type="ECO:0000256" key="2">
    <source>
        <dbReference type="SAM" id="Phobius"/>
    </source>
</evidence>
<reference evidence="3 4" key="1">
    <citation type="submission" date="2019-03" db="EMBL/GenBank/DDBJ databases">
        <title>Genome sequence of Lentibacillus salicampi ATCC BAA-719.</title>
        <authorList>
            <person name="Maclea K.S."/>
            <person name="Simoes Junior M."/>
        </authorList>
    </citation>
    <scope>NUCLEOTIDE SEQUENCE [LARGE SCALE GENOMIC DNA]</scope>
    <source>
        <strain evidence="3 4">ATCC BAA-719</strain>
    </source>
</reference>
<dbReference type="RefSeq" id="WP_135108055.1">
    <property type="nucleotide sequence ID" value="NZ_SRHY01000001.1"/>
</dbReference>
<keyword evidence="2" id="KW-0812">Transmembrane</keyword>
<proteinExistence type="predicted"/>
<feature type="transmembrane region" description="Helical" evidence="2">
    <location>
        <begin position="128"/>
        <end position="153"/>
    </location>
</feature>
<feature type="compositionally biased region" description="Basic and acidic residues" evidence="1">
    <location>
        <begin position="219"/>
        <end position="253"/>
    </location>
</feature>
<dbReference type="Proteomes" id="UP000298484">
    <property type="component" value="Unassembled WGS sequence"/>
</dbReference>
<dbReference type="OrthoDB" id="9829115at2"/>
<organism evidence="3 4">
    <name type="scientific">Lentibacillus salicampi</name>
    <dbReference type="NCBI Taxonomy" id="175306"/>
    <lineage>
        <taxon>Bacteria</taxon>
        <taxon>Bacillati</taxon>
        <taxon>Bacillota</taxon>
        <taxon>Bacilli</taxon>
        <taxon>Bacillales</taxon>
        <taxon>Bacillaceae</taxon>
        <taxon>Lentibacillus</taxon>
    </lineage>
</organism>
<feature type="transmembrane region" description="Helical" evidence="2">
    <location>
        <begin position="21"/>
        <end position="38"/>
    </location>
</feature>
<keyword evidence="2" id="KW-1133">Transmembrane helix</keyword>
<dbReference type="EMBL" id="SRHY01000001">
    <property type="protein sequence ID" value="TFJ94409.1"/>
    <property type="molecule type" value="Genomic_DNA"/>
</dbReference>
<dbReference type="AlphaFoldDB" id="A0A4Y9AEV6"/>
<feature type="transmembrane region" description="Helical" evidence="2">
    <location>
        <begin position="190"/>
        <end position="210"/>
    </location>
</feature>
<dbReference type="Pfam" id="PF13346">
    <property type="entry name" value="ABC2_membrane_5"/>
    <property type="match status" value="1"/>
</dbReference>
<accession>A0A4Y9AEV6</accession>
<feature type="transmembrane region" description="Helical" evidence="2">
    <location>
        <begin position="98"/>
        <end position="122"/>
    </location>
</feature>
<protein>
    <submittedName>
        <fullName evidence="3">ABC-2 transporter permease</fullName>
    </submittedName>
</protein>
<gene>
    <name evidence="3" type="ORF">E4U82_00390</name>
</gene>
<evidence type="ECO:0000313" key="3">
    <source>
        <dbReference type="EMBL" id="TFJ94409.1"/>
    </source>
</evidence>